<dbReference type="PANTHER" id="PTHR43806">
    <property type="entry name" value="PEPTIDASE S8"/>
    <property type="match status" value="1"/>
</dbReference>
<dbReference type="SUPFAM" id="SSF52743">
    <property type="entry name" value="Subtilisin-like"/>
    <property type="match status" value="1"/>
</dbReference>
<dbReference type="Pfam" id="PF00082">
    <property type="entry name" value="Peptidase_S8"/>
    <property type="match status" value="1"/>
</dbReference>
<keyword evidence="2 5" id="KW-0645">Protease</keyword>
<keyword evidence="6" id="KW-0732">Signal</keyword>
<dbReference type="InterPro" id="IPR023828">
    <property type="entry name" value="Peptidase_S8_Ser-AS"/>
</dbReference>
<dbReference type="GO" id="GO:0004252">
    <property type="term" value="F:serine-type endopeptidase activity"/>
    <property type="evidence" value="ECO:0007669"/>
    <property type="project" value="UniProtKB-UniRule"/>
</dbReference>
<evidence type="ECO:0000313" key="9">
    <source>
        <dbReference type="Proteomes" id="UP000054686"/>
    </source>
</evidence>
<comment type="caution">
    <text evidence="8">The sequence shown here is derived from an EMBL/GenBank/DDBJ whole genome shotgun (WGS) entry which is preliminary data.</text>
</comment>
<comment type="similarity">
    <text evidence="1 5">Belongs to the peptidase S8 family.</text>
</comment>
<feature type="chain" id="PRO_5006895267" evidence="6">
    <location>
        <begin position="46"/>
        <end position="406"/>
    </location>
</feature>
<evidence type="ECO:0000313" key="8">
    <source>
        <dbReference type="EMBL" id="KSW13347.1"/>
    </source>
</evidence>
<dbReference type="InterPro" id="IPR036852">
    <property type="entry name" value="Peptidase_S8/S53_dom_sf"/>
</dbReference>
<sequence>MGSPPMVTTNHVSGRRRRLQLAGACAMTLALAAGAIALPAAPAHAADPITANEQTFYAYYKLDQARAKGYTGQGVTIALIDGEVDTNAPELAGASIIDKSPCTVTSSPFSKTHGTSMASLLVSKAYGVAPDATLLTYTTSQPGDNDVSGRDCTSSNGNGIEDPVSLINRAISDGAQIISISSSNDESSDTTKWAIARANARGVIVVSPMGNDAKDETLDTYSKWSGVVGVSAIDTTGKVASYSSWGQGTTVAAVGGPVVVHNYESGNKGFTDGTSNSVPLVAGFLALAKQKWPNSTSNQLLQLLTKTARTDQSGWNTYIGYGAVDPGAMINTDPSQYPDENPLMDPTRRKGPTTEEVHQYIDGLVNPRDIAFDDSYTYRGADESVISNTDTGVPIHLGTSPRYHAK</sequence>
<dbReference type="GO" id="GO:0006508">
    <property type="term" value="P:proteolysis"/>
    <property type="evidence" value="ECO:0007669"/>
    <property type="project" value="UniProtKB-KW"/>
</dbReference>
<protein>
    <submittedName>
        <fullName evidence="8">Alkaline protease</fullName>
    </submittedName>
</protein>
<dbReference type="InterPro" id="IPR000209">
    <property type="entry name" value="Peptidase_S8/S53_dom"/>
</dbReference>
<dbReference type="InterPro" id="IPR006311">
    <property type="entry name" value="TAT_signal"/>
</dbReference>
<accession>A0A0V8RZ71</accession>
<feature type="active site" description="Charge relay system" evidence="5">
    <location>
        <position position="113"/>
    </location>
</feature>
<feature type="active site" description="Charge relay system" evidence="5">
    <location>
        <position position="275"/>
    </location>
</feature>
<proteinExistence type="inferred from homology"/>
<dbReference type="AlphaFoldDB" id="A0A0V8RZ71"/>
<evidence type="ECO:0000256" key="5">
    <source>
        <dbReference type="PROSITE-ProRule" id="PRU01240"/>
    </source>
</evidence>
<name>A0A0V8RZ71_9ACTO</name>
<dbReference type="PROSITE" id="PS51892">
    <property type="entry name" value="SUBTILASE"/>
    <property type="match status" value="1"/>
</dbReference>
<evidence type="ECO:0000259" key="7">
    <source>
        <dbReference type="Pfam" id="PF00082"/>
    </source>
</evidence>
<dbReference type="EMBL" id="LLVT01000001">
    <property type="protein sequence ID" value="KSW13347.1"/>
    <property type="molecule type" value="Genomic_DNA"/>
</dbReference>
<feature type="signal peptide" evidence="6">
    <location>
        <begin position="1"/>
        <end position="45"/>
    </location>
</feature>
<feature type="domain" description="Peptidase S8/S53" evidence="7">
    <location>
        <begin position="72"/>
        <end position="322"/>
    </location>
</feature>
<dbReference type="PRINTS" id="PR00723">
    <property type="entry name" value="SUBTILISIN"/>
</dbReference>
<dbReference type="Gene3D" id="3.40.50.200">
    <property type="entry name" value="Peptidase S8/S53 domain"/>
    <property type="match status" value="1"/>
</dbReference>
<evidence type="ECO:0000256" key="3">
    <source>
        <dbReference type="ARBA" id="ARBA00022801"/>
    </source>
</evidence>
<organism evidence="8 9">
    <name type="scientific">Schaalia odontolytica</name>
    <dbReference type="NCBI Taxonomy" id="1660"/>
    <lineage>
        <taxon>Bacteria</taxon>
        <taxon>Bacillati</taxon>
        <taxon>Actinomycetota</taxon>
        <taxon>Actinomycetes</taxon>
        <taxon>Actinomycetales</taxon>
        <taxon>Actinomycetaceae</taxon>
        <taxon>Schaalia</taxon>
    </lineage>
</organism>
<evidence type="ECO:0000256" key="2">
    <source>
        <dbReference type="ARBA" id="ARBA00022670"/>
    </source>
</evidence>
<dbReference type="CDD" id="cd00306">
    <property type="entry name" value="Peptidases_S8_S53"/>
    <property type="match status" value="1"/>
</dbReference>
<reference evidence="8 9" key="1">
    <citation type="submission" date="2015-10" db="EMBL/GenBank/DDBJ databases">
        <title>Draft Genome of Actinomyces odontolyticus subsp. actinosynbacter strain XH001.</title>
        <authorList>
            <person name="Mclean J.S."/>
            <person name="He X."/>
        </authorList>
    </citation>
    <scope>NUCLEOTIDE SEQUENCE [LARGE SCALE GENOMIC DNA]</scope>
    <source>
        <strain evidence="8 9">XH001</strain>
    </source>
</reference>
<feature type="active site" description="Charge relay system" evidence="5">
    <location>
        <position position="81"/>
    </location>
</feature>
<dbReference type="PROSITE" id="PS00138">
    <property type="entry name" value="SUBTILASE_SER"/>
    <property type="match status" value="1"/>
</dbReference>
<dbReference type="PANTHER" id="PTHR43806:SF11">
    <property type="entry name" value="CEREVISIN-RELATED"/>
    <property type="match status" value="1"/>
</dbReference>
<dbReference type="RefSeq" id="WP_060566118.1">
    <property type="nucleotide sequence ID" value="NZ_CP040006.1"/>
</dbReference>
<gene>
    <name evidence="8" type="ORF">APY09_03085</name>
</gene>
<evidence type="ECO:0000256" key="6">
    <source>
        <dbReference type="SAM" id="SignalP"/>
    </source>
</evidence>
<dbReference type="InterPro" id="IPR015500">
    <property type="entry name" value="Peptidase_S8_subtilisin-rel"/>
</dbReference>
<dbReference type="PROSITE" id="PS51318">
    <property type="entry name" value="TAT"/>
    <property type="match status" value="1"/>
</dbReference>
<dbReference type="Proteomes" id="UP000054686">
    <property type="component" value="Unassembled WGS sequence"/>
</dbReference>
<keyword evidence="4 5" id="KW-0720">Serine protease</keyword>
<evidence type="ECO:0000256" key="4">
    <source>
        <dbReference type="ARBA" id="ARBA00022825"/>
    </source>
</evidence>
<keyword evidence="3 5" id="KW-0378">Hydrolase</keyword>
<evidence type="ECO:0000256" key="1">
    <source>
        <dbReference type="ARBA" id="ARBA00011073"/>
    </source>
</evidence>
<dbReference type="InterPro" id="IPR050131">
    <property type="entry name" value="Peptidase_S8_subtilisin-like"/>
</dbReference>